<evidence type="ECO:0000313" key="2">
    <source>
        <dbReference type="Proteomes" id="UP000634476"/>
    </source>
</evidence>
<reference evidence="1" key="1">
    <citation type="submission" date="2021-01" db="EMBL/GenBank/DDBJ databases">
        <title>Whole genome shotgun sequence of Planobispora takensis NBRC 109077.</title>
        <authorList>
            <person name="Komaki H."/>
            <person name="Tamura T."/>
        </authorList>
    </citation>
    <scope>NUCLEOTIDE SEQUENCE</scope>
    <source>
        <strain evidence="1">NBRC 109077</strain>
    </source>
</reference>
<gene>
    <name evidence="1" type="ORF">Pta02_77570</name>
</gene>
<sequence length="100" mass="11426">MHGGKGLEMDDKDLQVLAVWIATAIGPRMVGGRYYDGYWGTEDEVLDIDRGPHEGWLPWTITVRDEHGERWHCTAWDPQRDKVVFQPADTDPMDAARETS</sequence>
<proteinExistence type="predicted"/>
<accession>A0A8J3TE92</accession>
<evidence type="ECO:0000313" key="1">
    <source>
        <dbReference type="EMBL" id="GII05749.1"/>
    </source>
</evidence>
<name>A0A8J3TE92_9ACTN</name>
<protein>
    <submittedName>
        <fullName evidence="1">Uncharacterized protein</fullName>
    </submittedName>
</protein>
<dbReference type="Proteomes" id="UP000634476">
    <property type="component" value="Unassembled WGS sequence"/>
</dbReference>
<organism evidence="1 2">
    <name type="scientific">Planobispora takensis</name>
    <dbReference type="NCBI Taxonomy" id="1367882"/>
    <lineage>
        <taxon>Bacteria</taxon>
        <taxon>Bacillati</taxon>
        <taxon>Actinomycetota</taxon>
        <taxon>Actinomycetes</taxon>
        <taxon>Streptosporangiales</taxon>
        <taxon>Streptosporangiaceae</taxon>
        <taxon>Planobispora</taxon>
    </lineage>
</organism>
<comment type="caution">
    <text evidence="1">The sequence shown here is derived from an EMBL/GenBank/DDBJ whole genome shotgun (WGS) entry which is preliminary data.</text>
</comment>
<keyword evidence="2" id="KW-1185">Reference proteome</keyword>
<dbReference type="EMBL" id="BOOK01000077">
    <property type="protein sequence ID" value="GII05749.1"/>
    <property type="molecule type" value="Genomic_DNA"/>
</dbReference>
<dbReference type="AlphaFoldDB" id="A0A8J3TE92"/>